<keyword evidence="3" id="KW-0963">Cytoplasm</keyword>
<keyword evidence="10" id="KW-1185">Reference proteome</keyword>
<feature type="region of interest" description="Disordered" evidence="7">
    <location>
        <begin position="1"/>
        <end position="84"/>
    </location>
</feature>
<dbReference type="GO" id="GO:0005737">
    <property type="term" value="C:cytoplasm"/>
    <property type="evidence" value="ECO:0007669"/>
    <property type="project" value="UniProtKB-SubCell"/>
</dbReference>
<dbReference type="EMBL" id="CAJNOC010000496">
    <property type="protein sequence ID" value="CAF0768507.1"/>
    <property type="molecule type" value="Genomic_DNA"/>
</dbReference>
<dbReference type="InterPro" id="IPR019458">
    <property type="entry name" value="Est1-like_N"/>
</dbReference>
<dbReference type="SMART" id="SM00670">
    <property type="entry name" value="PINc"/>
    <property type="match status" value="1"/>
</dbReference>
<evidence type="ECO:0000256" key="1">
    <source>
        <dbReference type="ARBA" id="ARBA00004123"/>
    </source>
</evidence>
<keyword evidence="4" id="KW-0866">Nonsense-mediated mRNA decay</keyword>
<dbReference type="InterPro" id="IPR002716">
    <property type="entry name" value="PIN_dom"/>
</dbReference>
<evidence type="ECO:0000256" key="6">
    <source>
        <dbReference type="SAM" id="Coils"/>
    </source>
</evidence>
<dbReference type="PANTHER" id="PTHR15696">
    <property type="entry name" value="SMG-7 SUPPRESSOR WITH MORPHOLOGICAL EFFECT ON GENITALIA PROTEIN 7"/>
    <property type="match status" value="1"/>
</dbReference>
<evidence type="ECO:0000313" key="9">
    <source>
        <dbReference type="EMBL" id="CAF0768507.1"/>
    </source>
</evidence>
<dbReference type="Pfam" id="PF10374">
    <property type="entry name" value="EST1"/>
    <property type="match status" value="1"/>
</dbReference>
<evidence type="ECO:0000256" key="2">
    <source>
        <dbReference type="ARBA" id="ARBA00004496"/>
    </source>
</evidence>
<dbReference type="InterPro" id="IPR029060">
    <property type="entry name" value="PIN-like_dom_sf"/>
</dbReference>
<dbReference type="GO" id="GO:0000184">
    <property type="term" value="P:nuclear-transcribed mRNA catabolic process, nonsense-mediated decay"/>
    <property type="evidence" value="ECO:0007669"/>
    <property type="project" value="UniProtKB-KW"/>
</dbReference>
<evidence type="ECO:0000256" key="4">
    <source>
        <dbReference type="ARBA" id="ARBA00023161"/>
    </source>
</evidence>
<feature type="compositionally biased region" description="Low complexity" evidence="7">
    <location>
        <begin position="500"/>
        <end position="516"/>
    </location>
</feature>
<dbReference type="Proteomes" id="UP000663879">
    <property type="component" value="Unassembled WGS sequence"/>
</dbReference>
<dbReference type="CDD" id="cd09885">
    <property type="entry name" value="PIN_Smg6-like"/>
    <property type="match status" value="1"/>
</dbReference>
<comment type="caution">
    <text evidence="9">The sequence shown here is derived from an EMBL/GenBank/DDBJ whole genome shotgun (WGS) entry which is preliminary data.</text>
</comment>
<organism evidence="9 10">
    <name type="scientific">Brachionus calyciflorus</name>
    <dbReference type="NCBI Taxonomy" id="104777"/>
    <lineage>
        <taxon>Eukaryota</taxon>
        <taxon>Metazoa</taxon>
        <taxon>Spiralia</taxon>
        <taxon>Gnathifera</taxon>
        <taxon>Rotifera</taxon>
        <taxon>Eurotatoria</taxon>
        <taxon>Monogononta</taxon>
        <taxon>Pseudotrocha</taxon>
        <taxon>Ploima</taxon>
        <taxon>Brachionidae</taxon>
        <taxon>Brachionus</taxon>
    </lineage>
</organism>
<dbReference type="Pfam" id="PF10373">
    <property type="entry name" value="EST1_DNA_bind"/>
    <property type="match status" value="1"/>
</dbReference>
<dbReference type="OrthoDB" id="2017974at2759"/>
<feature type="compositionally biased region" description="Basic and acidic residues" evidence="7">
    <location>
        <begin position="50"/>
        <end position="66"/>
    </location>
</feature>
<dbReference type="Pfam" id="PF13638">
    <property type="entry name" value="PIN_4"/>
    <property type="match status" value="1"/>
</dbReference>
<evidence type="ECO:0000256" key="3">
    <source>
        <dbReference type="ARBA" id="ARBA00022490"/>
    </source>
</evidence>
<evidence type="ECO:0000256" key="5">
    <source>
        <dbReference type="ARBA" id="ARBA00023242"/>
    </source>
</evidence>
<feature type="compositionally biased region" description="Basic and acidic residues" evidence="7">
    <location>
        <begin position="1"/>
        <end position="14"/>
    </location>
</feature>
<dbReference type="PANTHER" id="PTHR15696:SF0">
    <property type="entry name" value="TELOMERASE-BINDING PROTEIN EST1A"/>
    <property type="match status" value="1"/>
</dbReference>
<feature type="domain" description="PIN" evidence="8">
    <location>
        <begin position="890"/>
        <end position="1041"/>
    </location>
</feature>
<feature type="coiled-coil region" evidence="6">
    <location>
        <begin position="847"/>
        <end position="877"/>
    </location>
</feature>
<evidence type="ECO:0000259" key="8">
    <source>
        <dbReference type="SMART" id="SM00670"/>
    </source>
</evidence>
<dbReference type="GO" id="GO:0070034">
    <property type="term" value="F:telomerase RNA binding"/>
    <property type="evidence" value="ECO:0007669"/>
    <property type="project" value="TreeGrafter"/>
</dbReference>
<feature type="compositionally biased region" description="Polar residues" evidence="7">
    <location>
        <begin position="67"/>
        <end position="78"/>
    </location>
</feature>
<dbReference type="GO" id="GO:0042162">
    <property type="term" value="F:telomeric DNA binding"/>
    <property type="evidence" value="ECO:0007669"/>
    <property type="project" value="TreeGrafter"/>
</dbReference>
<dbReference type="SUPFAM" id="SSF48452">
    <property type="entry name" value="TPR-like"/>
    <property type="match status" value="1"/>
</dbReference>
<reference evidence="9" key="1">
    <citation type="submission" date="2021-02" db="EMBL/GenBank/DDBJ databases">
        <authorList>
            <person name="Nowell W R."/>
        </authorList>
    </citation>
    <scope>NUCLEOTIDE SEQUENCE</scope>
    <source>
        <strain evidence="9">Ploen Becks lab</strain>
    </source>
</reference>
<keyword evidence="5" id="KW-0539">Nucleus</keyword>
<comment type="subcellular location">
    <subcellularLocation>
        <location evidence="2">Cytoplasm</location>
    </subcellularLocation>
    <subcellularLocation>
        <location evidence="1">Nucleus</location>
    </subcellularLocation>
</comment>
<proteinExistence type="predicted"/>
<dbReference type="GO" id="GO:0005697">
    <property type="term" value="C:telomerase holoenzyme complex"/>
    <property type="evidence" value="ECO:0007669"/>
    <property type="project" value="TreeGrafter"/>
</dbReference>
<dbReference type="SUPFAM" id="SSF88723">
    <property type="entry name" value="PIN domain-like"/>
    <property type="match status" value="1"/>
</dbReference>
<feature type="region of interest" description="Disordered" evidence="7">
    <location>
        <begin position="500"/>
        <end position="525"/>
    </location>
</feature>
<dbReference type="FunFam" id="3.40.50.1010:FF:000014">
    <property type="entry name" value="telomerase-binding protein EST1A isoform X1"/>
    <property type="match status" value="1"/>
</dbReference>
<dbReference type="InterPro" id="IPR018834">
    <property type="entry name" value="DNA/RNA-bd_Est1-type"/>
</dbReference>
<protein>
    <recommendedName>
        <fullName evidence="8">PIN domain-containing protein</fullName>
    </recommendedName>
</protein>
<sequence>MNEDVKKFSHKQSESKMTANSSGRKNRRPEMARYQPPSSRVSTSQNTSDNPKKIEKEINNKTDSSETKLTTPHKTNSFSKEEQNIKTSSAGIIKLDQNSINEILNKNEKLSCNEKNEEKDKHLIVRSSHSERLQSNESRTLFDPNNPDKPILVDLKNRNFAISKTKKPQIELKKEAESVTCVKEQEKSIDSKNDELINRVNLMAKRIQLFENNLKNLITSFEFNQYFDQFLKNVNSLRENLDKLCIDALFTHLETSTNLNIDLNHWRSCYHLLIEILRKEYNSNKNLKQAQREQLAKCLNAYIDEGVTFYKNLVNSLEKKFLKFNSDLYIDLNYYDKTLKIIDTSKSFNTQIRTKDAKYCLLAINRILIYVGDLERYREMIFPSQPNQRDYSQARFYYLKSICFAPKISRAYHQLAILAIYTKRRLDSCYYYFRCLEVSPPLTSVRQSLNQIFEEVRQKSDLIQKNIKQAILNKEKYKTNTIRNKNRVEIWYKPTQLNKSLDQSDTSDSDLSNTESSSDEKDEIESKNLSLNEINKRFMLNYLNLIGKLFTKVGMETYDDIYTNMLKQLSELLKRSPESLGKNRLLQITVINISLIDLISKSMPSDNLHNRSQLLECSLQLGLDVFCLILNRFNIIFKKNLSKNLDSWNQLFPSIKIFIDWLLCNIKIWYPFPEQVSYDTIDPNFNKWEILIEFFNLMNTNYKLFENQEINSHFYKIKLEEDLELAGFVPLLSLPREDYDFQNSLNINKDYVKNYLNEELVEKEKVRKRMQKCLIFADYLCGLEQPLFKFDVVNNCYSLIEVKLPSKKMEAKRTISTCSSSSLKSSLEEVEKFDLGASYDGMSGDELNDLKEKHRILKTKLQEQQKQEEQMQSLVQANLQRQIELEIRPKFIVADTNCFIDHLNLIDRILNSNHFVLIVPLLVLSELEKLAKSISNLYDDSQEHAEYLQKNARKAIEFLNLKFEKRERNIKAMTSQGSILETIQFRTEEVVKPGTNDELILGCCLYYCRDNARDFMPNNKTDAIHLFRDVVLLTEDRHLRMKAHTRNVPVKDIKQFCKWSGLLISSNMTNNKK</sequence>
<feature type="compositionally biased region" description="Polar residues" evidence="7">
    <location>
        <begin position="36"/>
        <end position="49"/>
    </location>
</feature>
<name>A0A813QKT9_9BILA</name>
<gene>
    <name evidence="9" type="ORF">OXX778_LOCUS4824</name>
</gene>
<dbReference type="Gene3D" id="3.40.50.1010">
    <property type="entry name" value="5'-nuclease"/>
    <property type="match status" value="1"/>
</dbReference>
<accession>A0A813QKT9</accession>
<dbReference type="AlphaFoldDB" id="A0A813QKT9"/>
<evidence type="ECO:0000256" key="7">
    <source>
        <dbReference type="SAM" id="MobiDB-lite"/>
    </source>
</evidence>
<dbReference type="InterPro" id="IPR011990">
    <property type="entry name" value="TPR-like_helical_dom_sf"/>
</dbReference>
<dbReference type="Gene3D" id="1.25.40.10">
    <property type="entry name" value="Tetratricopeptide repeat domain"/>
    <property type="match status" value="1"/>
</dbReference>
<dbReference type="InterPro" id="IPR045153">
    <property type="entry name" value="Est1/Ebs1-like"/>
</dbReference>
<evidence type="ECO:0000313" key="10">
    <source>
        <dbReference type="Proteomes" id="UP000663879"/>
    </source>
</evidence>
<keyword evidence="6" id="KW-0175">Coiled coil</keyword>